<dbReference type="AlphaFoldDB" id="A0A1T4XP17"/>
<dbReference type="InterPro" id="IPR014717">
    <property type="entry name" value="Transl_elong_EF1B/ribsomal_bS6"/>
</dbReference>
<proteinExistence type="predicted"/>
<dbReference type="Proteomes" id="UP000190042">
    <property type="component" value="Unassembled WGS sequence"/>
</dbReference>
<dbReference type="Gene3D" id="3.30.70.60">
    <property type="match status" value="1"/>
</dbReference>
<evidence type="ECO:0000256" key="2">
    <source>
        <dbReference type="SAM" id="Phobius"/>
    </source>
</evidence>
<accession>A0A1T4XP17</accession>
<sequence>MSKYFTKRQMEIGLVVLASIFFIALAFYSVYTLYLPTKEQRDQAALQLSTERDTLFALRKQLANKDPDKTFTSRPLQQKVPVIPLEDALLLQIEKAEVKSGSRVHGIVFSKEVPEFQDMPEEMQNVERVLMEVELVADTYDQVETFIYEVEEMKRILNVESIQFKATAEKTEEEVATGPMELVISFNAFFRPDLINLQNEAPKIDAPPAALKEDPTTLNKMTGDENVE</sequence>
<evidence type="ECO:0000256" key="1">
    <source>
        <dbReference type="SAM" id="MobiDB-lite"/>
    </source>
</evidence>
<protein>
    <submittedName>
        <fullName evidence="3">Type IV pilus assembly protein PilO</fullName>
    </submittedName>
</protein>
<dbReference type="EMBL" id="FUYJ01000001">
    <property type="protein sequence ID" value="SKA90805.1"/>
    <property type="molecule type" value="Genomic_DNA"/>
</dbReference>
<reference evidence="4" key="1">
    <citation type="submission" date="2017-02" db="EMBL/GenBank/DDBJ databases">
        <authorList>
            <person name="Varghese N."/>
            <person name="Submissions S."/>
        </authorList>
    </citation>
    <scope>NUCLEOTIDE SEQUENCE [LARGE SCALE GENOMIC DNA]</scope>
    <source>
        <strain evidence="4">DSM 23966</strain>
    </source>
</reference>
<keyword evidence="2" id="KW-1133">Transmembrane helix</keyword>
<keyword evidence="4" id="KW-1185">Reference proteome</keyword>
<organism evidence="3 4">
    <name type="scientific">Sporosarcina newyorkensis</name>
    <dbReference type="NCBI Taxonomy" id="759851"/>
    <lineage>
        <taxon>Bacteria</taxon>
        <taxon>Bacillati</taxon>
        <taxon>Bacillota</taxon>
        <taxon>Bacilli</taxon>
        <taxon>Bacillales</taxon>
        <taxon>Caryophanaceae</taxon>
        <taxon>Sporosarcina</taxon>
    </lineage>
</organism>
<keyword evidence="2" id="KW-0472">Membrane</keyword>
<evidence type="ECO:0000313" key="4">
    <source>
        <dbReference type="Proteomes" id="UP000190042"/>
    </source>
</evidence>
<feature type="transmembrane region" description="Helical" evidence="2">
    <location>
        <begin position="12"/>
        <end position="34"/>
    </location>
</feature>
<gene>
    <name evidence="3" type="ORF">SAMN04244570_1020</name>
</gene>
<feature type="region of interest" description="Disordered" evidence="1">
    <location>
        <begin position="205"/>
        <end position="228"/>
    </location>
</feature>
<dbReference type="RefSeq" id="WP_078816769.1">
    <property type="nucleotide sequence ID" value="NZ_FUYJ01000001.1"/>
</dbReference>
<name>A0A1T4XP17_9BACL</name>
<evidence type="ECO:0000313" key="3">
    <source>
        <dbReference type="EMBL" id="SKA90805.1"/>
    </source>
</evidence>
<keyword evidence="2" id="KW-0812">Transmembrane</keyword>